<dbReference type="Proteomes" id="UP000325081">
    <property type="component" value="Unassembled WGS sequence"/>
</dbReference>
<comment type="caution">
    <text evidence="1">The sequence shown here is derived from an EMBL/GenBank/DDBJ whole genome shotgun (WGS) entry which is preliminary data.</text>
</comment>
<protein>
    <submittedName>
        <fullName evidence="1">Tubulin beta-1 chain</fullName>
    </submittedName>
</protein>
<sequence>MNSVEALLAWAQPGDQALPSKALLDFSDSFSRPNASIVVRDTFSWNETPRQEMANRFSFQAQASFPIGIERRKSLLVIIIDLPWLEQKVTIKALHAKADLTQLLLNIVVPNE</sequence>
<evidence type="ECO:0000313" key="1">
    <source>
        <dbReference type="EMBL" id="GER52270.1"/>
    </source>
</evidence>
<organism evidence="1 2">
    <name type="scientific">Striga asiatica</name>
    <name type="common">Asiatic witchweed</name>
    <name type="synonym">Buchnera asiatica</name>
    <dbReference type="NCBI Taxonomy" id="4170"/>
    <lineage>
        <taxon>Eukaryota</taxon>
        <taxon>Viridiplantae</taxon>
        <taxon>Streptophyta</taxon>
        <taxon>Embryophyta</taxon>
        <taxon>Tracheophyta</taxon>
        <taxon>Spermatophyta</taxon>
        <taxon>Magnoliopsida</taxon>
        <taxon>eudicotyledons</taxon>
        <taxon>Gunneridae</taxon>
        <taxon>Pentapetalae</taxon>
        <taxon>asterids</taxon>
        <taxon>lamiids</taxon>
        <taxon>Lamiales</taxon>
        <taxon>Orobanchaceae</taxon>
        <taxon>Buchnereae</taxon>
        <taxon>Striga</taxon>
    </lineage>
</organism>
<gene>
    <name evidence="1" type="ORF">STAS_29711</name>
</gene>
<proteinExistence type="predicted"/>
<dbReference type="AlphaFoldDB" id="A0A5A7R4N6"/>
<keyword evidence="2" id="KW-1185">Reference proteome</keyword>
<accession>A0A5A7R4N6</accession>
<name>A0A5A7R4N6_STRAF</name>
<dbReference type="EMBL" id="BKCP01010181">
    <property type="protein sequence ID" value="GER52270.1"/>
    <property type="molecule type" value="Genomic_DNA"/>
</dbReference>
<reference evidence="2" key="1">
    <citation type="journal article" date="2019" name="Curr. Biol.">
        <title>Genome Sequence of Striga asiatica Provides Insight into the Evolution of Plant Parasitism.</title>
        <authorList>
            <person name="Yoshida S."/>
            <person name="Kim S."/>
            <person name="Wafula E.K."/>
            <person name="Tanskanen J."/>
            <person name="Kim Y.M."/>
            <person name="Honaas L."/>
            <person name="Yang Z."/>
            <person name="Spallek T."/>
            <person name="Conn C.E."/>
            <person name="Ichihashi Y."/>
            <person name="Cheong K."/>
            <person name="Cui S."/>
            <person name="Der J.P."/>
            <person name="Gundlach H."/>
            <person name="Jiao Y."/>
            <person name="Hori C."/>
            <person name="Ishida J.K."/>
            <person name="Kasahara H."/>
            <person name="Kiba T."/>
            <person name="Kim M.S."/>
            <person name="Koo N."/>
            <person name="Laohavisit A."/>
            <person name="Lee Y.H."/>
            <person name="Lumba S."/>
            <person name="McCourt P."/>
            <person name="Mortimer J.C."/>
            <person name="Mutuku J.M."/>
            <person name="Nomura T."/>
            <person name="Sasaki-Sekimoto Y."/>
            <person name="Seto Y."/>
            <person name="Wang Y."/>
            <person name="Wakatake T."/>
            <person name="Sakakibara H."/>
            <person name="Demura T."/>
            <person name="Yamaguchi S."/>
            <person name="Yoneyama K."/>
            <person name="Manabe R.I."/>
            <person name="Nelson D.C."/>
            <person name="Schulman A.H."/>
            <person name="Timko M.P."/>
            <person name="dePamphilis C.W."/>
            <person name="Choi D."/>
            <person name="Shirasu K."/>
        </authorList>
    </citation>
    <scope>NUCLEOTIDE SEQUENCE [LARGE SCALE GENOMIC DNA]</scope>
    <source>
        <strain evidence="2">cv. UVA1</strain>
    </source>
</reference>
<evidence type="ECO:0000313" key="2">
    <source>
        <dbReference type="Proteomes" id="UP000325081"/>
    </source>
</evidence>